<dbReference type="STRING" id="1118202.SAMN05443429_10884"/>
<dbReference type="Proteomes" id="UP000184335">
    <property type="component" value="Unassembled WGS sequence"/>
</dbReference>
<evidence type="ECO:0000313" key="2">
    <source>
        <dbReference type="Proteomes" id="UP000184335"/>
    </source>
</evidence>
<dbReference type="EMBL" id="FQYI01000008">
    <property type="protein sequence ID" value="SHJ05785.1"/>
    <property type="molecule type" value="Genomic_DNA"/>
</dbReference>
<proteinExistence type="predicted"/>
<organism evidence="1 2">
    <name type="scientific">Cruoricaptor ignavus</name>
    <dbReference type="NCBI Taxonomy" id="1118202"/>
    <lineage>
        <taxon>Bacteria</taxon>
        <taxon>Pseudomonadati</taxon>
        <taxon>Bacteroidota</taxon>
        <taxon>Flavobacteriia</taxon>
        <taxon>Flavobacteriales</taxon>
        <taxon>Weeksellaceae</taxon>
        <taxon>Cruoricaptor</taxon>
    </lineage>
</organism>
<name>A0A1M6G749_9FLAO</name>
<dbReference type="InterPro" id="IPR005564">
    <property type="entry name" value="Major_capsid_GpE"/>
</dbReference>
<accession>A0A1M6G749</accession>
<evidence type="ECO:0000313" key="1">
    <source>
        <dbReference type="EMBL" id="SHJ05785.1"/>
    </source>
</evidence>
<dbReference type="Gene3D" id="3.15.30.10">
    <property type="entry name" value="putative capsid protein of prophage domain like"/>
    <property type="match status" value="1"/>
</dbReference>
<dbReference type="RefSeq" id="WP_083541243.1">
    <property type="nucleotide sequence ID" value="NZ_FQYI01000008.1"/>
</dbReference>
<gene>
    <name evidence="1" type="ORF">SAMN05443429_10884</name>
</gene>
<dbReference type="OrthoDB" id="1269635at2"/>
<protein>
    <submittedName>
        <fullName evidence="1">Phage major capsid protein E</fullName>
    </submittedName>
</protein>
<sequence>MAELSVFGNLASGQSMKYLIDSRSEKFNQPWYINYFDWDIPQINLDFTTVLGESVISVAASIVARDAETPLRSRAALAKLTGEIPAIKQMLTLNENQYRNYRALQSMQGVSDTQRRDQALKLVWDDVKKSVDSIHNRLDLLCLQAVSTGMIDINIDNNPDGIVVPKINLLMPDANKQDAKKAWTAADADPIADIQSLVNAAGDNGYTFGKILMDASKFASFVTNGNVLKTLNAFSGYDRTNGANVPATLNRVNQFFTENQMPTIEIIQRRVAIEKDGIPTAVNPFEAKNIVFIPDGKLGTIKNALAVEEMNPVKNIEYATQGRILVSKWSQNEPWREYTKAECNAFPSLDAINNIFILKTEA</sequence>
<keyword evidence="2" id="KW-1185">Reference proteome</keyword>
<dbReference type="Gene3D" id="3.30.1930.10">
    <property type="entry name" value="capsid protein of prophage domain"/>
    <property type="match status" value="1"/>
</dbReference>
<dbReference type="AlphaFoldDB" id="A0A1M6G749"/>
<reference evidence="1 2" key="1">
    <citation type="submission" date="2016-11" db="EMBL/GenBank/DDBJ databases">
        <authorList>
            <person name="Jaros S."/>
            <person name="Januszkiewicz K."/>
            <person name="Wedrychowicz H."/>
        </authorList>
    </citation>
    <scope>NUCLEOTIDE SEQUENCE [LARGE SCALE GENOMIC DNA]</scope>
    <source>
        <strain evidence="1 2">DSM 25479</strain>
    </source>
</reference>
<dbReference type="Pfam" id="PF03864">
    <property type="entry name" value="Phage_cap_E"/>
    <property type="match status" value="1"/>
</dbReference>